<evidence type="ECO:0000313" key="1">
    <source>
        <dbReference type="EMBL" id="GAA4081718.1"/>
    </source>
</evidence>
<evidence type="ECO:0000313" key="2">
    <source>
        <dbReference type="Proteomes" id="UP001500683"/>
    </source>
</evidence>
<sequence length="269" mass="29597">MRSDWTDLPEQLRHQIEAGTGPITRVVPAPAGNHADIAAMVRTAKGRMFVKAARKLADRDGPEVMSLRREAAVNPHVTEFAPRLLWQAEAGGWLALGFEHVDGRPADFSPGSSDLEILAKTVHALQATPCPDVVRMRVERRWSSVAEDVSPMAGNALLHADLNEDNFLIASGGRAHLVDWAFVSRGAAWVELGLLIPWLLKAGHTPAGAADWIAQFPSWGDAEPADIDLFSEVFAEKWRISAQSNTAEWVALHARLARRWADYRLGRQP</sequence>
<accession>A0ABP7W5M9</accession>
<dbReference type="InterPro" id="IPR011009">
    <property type="entry name" value="Kinase-like_dom_sf"/>
</dbReference>
<evidence type="ECO:0008006" key="3">
    <source>
        <dbReference type="Google" id="ProtNLM"/>
    </source>
</evidence>
<protein>
    <recommendedName>
        <fullName evidence="3">Aminoglycoside phosphotransferase</fullName>
    </recommendedName>
</protein>
<comment type="caution">
    <text evidence="1">The sequence shown here is derived from an EMBL/GenBank/DDBJ whole genome shotgun (WGS) entry which is preliminary data.</text>
</comment>
<dbReference type="Proteomes" id="UP001500683">
    <property type="component" value="Unassembled WGS sequence"/>
</dbReference>
<organism evidence="1 2">
    <name type="scientific">Actinomadura miaoliensis</name>
    <dbReference type="NCBI Taxonomy" id="430685"/>
    <lineage>
        <taxon>Bacteria</taxon>
        <taxon>Bacillati</taxon>
        <taxon>Actinomycetota</taxon>
        <taxon>Actinomycetes</taxon>
        <taxon>Streptosporangiales</taxon>
        <taxon>Thermomonosporaceae</taxon>
        <taxon>Actinomadura</taxon>
    </lineage>
</organism>
<dbReference type="EMBL" id="BAAAZG010000030">
    <property type="protein sequence ID" value="GAA4081718.1"/>
    <property type="molecule type" value="Genomic_DNA"/>
</dbReference>
<reference evidence="2" key="1">
    <citation type="journal article" date="2019" name="Int. J. Syst. Evol. Microbiol.">
        <title>The Global Catalogue of Microorganisms (GCM) 10K type strain sequencing project: providing services to taxonomists for standard genome sequencing and annotation.</title>
        <authorList>
            <consortium name="The Broad Institute Genomics Platform"/>
            <consortium name="The Broad Institute Genome Sequencing Center for Infectious Disease"/>
            <person name="Wu L."/>
            <person name="Ma J."/>
        </authorList>
    </citation>
    <scope>NUCLEOTIDE SEQUENCE [LARGE SCALE GENOMIC DNA]</scope>
    <source>
        <strain evidence="2">JCM 16702</strain>
    </source>
</reference>
<gene>
    <name evidence="1" type="ORF">GCM10022214_45900</name>
</gene>
<proteinExistence type="predicted"/>
<keyword evidence="2" id="KW-1185">Reference proteome</keyword>
<name>A0ABP7W5M9_9ACTN</name>
<dbReference type="SUPFAM" id="SSF56112">
    <property type="entry name" value="Protein kinase-like (PK-like)"/>
    <property type="match status" value="1"/>
</dbReference>
<dbReference type="RefSeq" id="WP_344950990.1">
    <property type="nucleotide sequence ID" value="NZ_BAAAZG010000030.1"/>
</dbReference>